<dbReference type="HOGENOM" id="CLU_2484787_0_0_1"/>
<gene>
    <name evidence="1" type="ORF">M422DRAFT_254488</name>
</gene>
<protein>
    <submittedName>
        <fullName evidence="1">Uncharacterized protein</fullName>
    </submittedName>
</protein>
<organism evidence="1 2">
    <name type="scientific">Sphaerobolus stellatus (strain SS14)</name>
    <dbReference type="NCBI Taxonomy" id="990650"/>
    <lineage>
        <taxon>Eukaryota</taxon>
        <taxon>Fungi</taxon>
        <taxon>Dikarya</taxon>
        <taxon>Basidiomycota</taxon>
        <taxon>Agaricomycotina</taxon>
        <taxon>Agaricomycetes</taxon>
        <taxon>Phallomycetidae</taxon>
        <taxon>Geastrales</taxon>
        <taxon>Sphaerobolaceae</taxon>
        <taxon>Sphaerobolus</taxon>
    </lineage>
</organism>
<evidence type="ECO:0000313" key="1">
    <source>
        <dbReference type="EMBL" id="KIJ42398.1"/>
    </source>
</evidence>
<dbReference type="OrthoDB" id="3218112at2759"/>
<keyword evidence="2" id="KW-1185">Reference proteome</keyword>
<sequence>MFTLPTTENVEKYDGVSLVKMQDEATLLTSFLPALYDPSHIPSKRLDAKRIETAEGMLLLATKYRIDSLRERIIETLEADYPTMLGG</sequence>
<name>A0A0C9UHA5_SPHS4</name>
<proteinExistence type="predicted"/>
<dbReference type="Proteomes" id="UP000054279">
    <property type="component" value="Unassembled WGS sequence"/>
</dbReference>
<dbReference type="AlphaFoldDB" id="A0A0C9UHA5"/>
<reference evidence="1 2" key="1">
    <citation type="submission" date="2014-06" db="EMBL/GenBank/DDBJ databases">
        <title>Evolutionary Origins and Diversification of the Mycorrhizal Mutualists.</title>
        <authorList>
            <consortium name="DOE Joint Genome Institute"/>
            <consortium name="Mycorrhizal Genomics Consortium"/>
            <person name="Kohler A."/>
            <person name="Kuo A."/>
            <person name="Nagy L.G."/>
            <person name="Floudas D."/>
            <person name="Copeland A."/>
            <person name="Barry K.W."/>
            <person name="Cichocki N."/>
            <person name="Veneault-Fourrey C."/>
            <person name="LaButti K."/>
            <person name="Lindquist E.A."/>
            <person name="Lipzen A."/>
            <person name="Lundell T."/>
            <person name="Morin E."/>
            <person name="Murat C."/>
            <person name="Riley R."/>
            <person name="Ohm R."/>
            <person name="Sun H."/>
            <person name="Tunlid A."/>
            <person name="Henrissat B."/>
            <person name="Grigoriev I.V."/>
            <person name="Hibbett D.S."/>
            <person name="Martin F."/>
        </authorList>
    </citation>
    <scope>NUCLEOTIDE SEQUENCE [LARGE SCALE GENOMIC DNA]</scope>
    <source>
        <strain evidence="1 2">SS14</strain>
    </source>
</reference>
<dbReference type="EMBL" id="KN837130">
    <property type="protein sequence ID" value="KIJ42398.1"/>
    <property type="molecule type" value="Genomic_DNA"/>
</dbReference>
<evidence type="ECO:0000313" key="2">
    <source>
        <dbReference type="Proteomes" id="UP000054279"/>
    </source>
</evidence>
<accession>A0A0C9UHA5</accession>